<dbReference type="InterPro" id="IPR024766">
    <property type="entry name" value="Znf_RING_H2"/>
</dbReference>
<comment type="pathway">
    <text evidence="3">Protein modification; protein ubiquitination.</text>
</comment>
<dbReference type="InParanoid" id="A0A1Y2BP17"/>
<keyword evidence="12 16" id="KW-1133">Transmembrane helix</keyword>
<evidence type="ECO:0000313" key="19">
    <source>
        <dbReference type="Proteomes" id="UP000193986"/>
    </source>
</evidence>
<dbReference type="GO" id="GO:0061630">
    <property type="term" value="F:ubiquitin protein ligase activity"/>
    <property type="evidence" value="ECO:0007669"/>
    <property type="project" value="UniProtKB-EC"/>
</dbReference>
<feature type="transmembrane region" description="Helical" evidence="16">
    <location>
        <begin position="467"/>
        <end position="487"/>
    </location>
</feature>
<keyword evidence="7" id="KW-0479">Metal-binding</keyword>
<evidence type="ECO:0000256" key="5">
    <source>
        <dbReference type="ARBA" id="ARBA00022679"/>
    </source>
</evidence>
<evidence type="ECO:0000256" key="14">
    <source>
        <dbReference type="PROSITE-ProRule" id="PRU00175"/>
    </source>
</evidence>
<dbReference type="STRING" id="71784.A0A1Y2BP17"/>
<dbReference type="GO" id="GO:0044695">
    <property type="term" value="C:Dsc E3 ubiquitin ligase complex"/>
    <property type="evidence" value="ECO:0007669"/>
    <property type="project" value="TreeGrafter"/>
</dbReference>
<feature type="region of interest" description="Disordered" evidence="15">
    <location>
        <begin position="499"/>
        <end position="534"/>
    </location>
</feature>
<proteinExistence type="predicted"/>
<keyword evidence="8" id="KW-0732">Signal</keyword>
<evidence type="ECO:0000313" key="18">
    <source>
        <dbReference type="EMBL" id="ORY35895.1"/>
    </source>
</evidence>
<evidence type="ECO:0000259" key="17">
    <source>
        <dbReference type="PROSITE" id="PS50089"/>
    </source>
</evidence>
<name>A0A1Y2BP17_9TREE</name>
<dbReference type="PANTHER" id="PTHR22763:SF162">
    <property type="entry name" value="TRANSMEMBRANE E3 UBIQUITIN-PROTEIN LIGASE 1"/>
    <property type="match status" value="1"/>
</dbReference>
<evidence type="ECO:0000256" key="2">
    <source>
        <dbReference type="ARBA" id="ARBA00004127"/>
    </source>
</evidence>
<dbReference type="GO" id="GO:0012505">
    <property type="term" value="C:endomembrane system"/>
    <property type="evidence" value="ECO:0007669"/>
    <property type="project" value="UniProtKB-SubCell"/>
</dbReference>
<evidence type="ECO:0000256" key="15">
    <source>
        <dbReference type="SAM" id="MobiDB-lite"/>
    </source>
</evidence>
<dbReference type="GO" id="GO:0043161">
    <property type="term" value="P:proteasome-mediated ubiquitin-dependent protein catabolic process"/>
    <property type="evidence" value="ECO:0007669"/>
    <property type="project" value="TreeGrafter"/>
</dbReference>
<feature type="transmembrane region" description="Helical" evidence="16">
    <location>
        <begin position="402"/>
        <end position="421"/>
    </location>
</feature>
<dbReference type="SMART" id="SM00184">
    <property type="entry name" value="RING"/>
    <property type="match status" value="1"/>
</dbReference>
<dbReference type="UniPathway" id="UPA00143"/>
<dbReference type="SUPFAM" id="SSF57850">
    <property type="entry name" value="RING/U-box"/>
    <property type="match status" value="1"/>
</dbReference>
<protein>
    <recommendedName>
        <fullName evidence="4">RING-type E3 ubiquitin transferase</fullName>
        <ecNumber evidence="4">2.3.2.27</ecNumber>
    </recommendedName>
</protein>
<dbReference type="EMBL" id="MCFC01000001">
    <property type="protein sequence ID" value="ORY35895.1"/>
    <property type="molecule type" value="Genomic_DNA"/>
</dbReference>
<sequence>MSDPPPDRGSAPSGGPVPSVTPAGGNVDAASTAATAAQQRRDRLAALPPGVLMDAQTPVQPRPNLGSMLFLTAFFFFMSGGNNMPETQIVVGPDGQIKPRVTELDMARTYVDEYKGWMNGTGNWTEVETPVLLPSSIIPPEYQHDSSNSFFTNITGFYREAKIHLVNLLDPPTSDNHFFRQVHLPNLNTSSWNETLAEELRGSWDWAGVDKWDLNLREREVEGNMRDWTWVKGGATLSSGEENIDYNFFGLHHLANGTYELFAKADGVKIDIRNIPRLYPSHHNETAQIILAELEKELSIQEGNLLLSDIKDDESTETRCPLLIHLSLPPLPVGWSSEAIELYESEMRDPTGIRSSLIRPPNYWDGVGLGGVVIADECGWAFGFDRGTGVKIDDFWRKSIDYAAFATVCQLVVLVLLVRQMEATRTPSTLAKVSLWSIVIMGISDSWIFSAHVVVGIMSDNRASMAMLVPGFLCLCSAIVFGPRYAVLLHRIQAPESVIPPRPTPSPSPAPASTEPGTLPLPAAAVQPTPAPSEPISTRARNLFADHPGIRWLGALFFVFFIFQVALVPSIVPFFLFGMYSFWIPQIWRNARRGTSHALDHTFVIGTSLGRLGLPLYAFACPDNVFFIKTTPWVWGLVAWQWFQIMVMIAQERFGPAFFLPKSFAPEELYNYHPLLPPADPENPTSLSAGAEKTCSICMEEVDTRPGPSSEVLLGINPRRSYALAPCHHLFHTKCLQQWLAIKTICPLCKRSLPPL</sequence>
<feature type="compositionally biased region" description="Pro residues" evidence="15">
    <location>
        <begin position="499"/>
        <end position="510"/>
    </location>
</feature>
<feature type="transmembrane region" description="Helical" evidence="16">
    <location>
        <begin position="433"/>
        <end position="455"/>
    </location>
</feature>
<comment type="subcellular location">
    <subcellularLocation>
        <location evidence="2">Endomembrane system</location>
        <topology evidence="2">Multi-pass membrane protein</topology>
    </subcellularLocation>
</comment>
<evidence type="ECO:0000256" key="10">
    <source>
        <dbReference type="ARBA" id="ARBA00022786"/>
    </source>
</evidence>
<evidence type="ECO:0000256" key="12">
    <source>
        <dbReference type="ARBA" id="ARBA00022989"/>
    </source>
</evidence>
<keyword evidence="6 16" id="KW-0812">Transmembrane</keyword>
<dbReference type="InterPro" id="IPR050731">
    <property type="entry name" value="HRD1_E3_ubiq-ligases"/>
</dbReference>
<keyword evidence="5" id="KW-0808">Transferase</keyword>
<reference evidence="18 19" key="1">
    <citation type="submission" date="2016-07" db="EMBL/GenBank/DDBJ databases">
        <title>Pervasive Adenine N6-methylation of Active Genes in Fungi.</title>
        <authorList>
            <consortium name="DOE Joint Genome Institute"/>
            <person name="Mondo S.J."/>
            <person name="Dannebaum R.O."/>
            <person name="Kuo R.C."/>
            <person name="Labutti K."/>
            <person name="Haridas S."/>
            <person name="Kuo A."/>
            <person name="Salamov A."/>
            <person name="Ahrendt S.R."/>
            <person name="Lipzen A."/>
            <person name="Sullivan W."/>
            <person name="Andreopoulos W.B."/>
            <person name="Clum A."/>
            <person name="Lindquist E."/>
            <person name="Daum C."/>
            <person name="Ramamoorthy G.K."/>
            <person name="Gryganskyi A."/>
            <person name="Culley D."/>
            <person name="Magnuson J.K."/>
            <person name="James T.Y."/>
            <person name="O'Malley M.A."/>
            <person name="Stajich J.E."/>
            <person name="Spatafora J.W."/>
            <person name="Visel A."/>
            <person name="Grigoriev I.V."/>
        </authorList>
    </citation>
    <scope>NUCLEOTIDE SEQUENCE [LARGE SCALE GENOMIC DNA]</scope>
    <source>
        <strain evidence="18 19">68-887.2</strain>
    </source>
</reference>
<accession>A0A1Y2BP17</accession>
<evidence type="ECO:0000256" key="9">
    <source>
        <dbReference type="ARBA" id="ARBA00022771"/>
    </source>
</evidence>
<keyword evidence="10" id="KW-0833">Ubl conjugation pathway</keyword>
<dbReference type="PANTHER" id="PTHR22763">
    <property type="entry name" value="RING ZINC FINGER PROTEIN"/>
    <property type="match status" value="1"/>
</dbReference>
<keyword evidence="11" id="KW-0862">Zinc</keyword>
<keyword evidence="19" id="KW-1185">Reference proteome</keyword>
<evidence type="ECO:0000256" key="7">
    <source>
        <dbReference type="ARBA" id="ARBA00022723"/>
    </source>
</evidence>
<dbReference type="OrthoDB" id="9984778at2759"/>
<comment type="catalytic activity">
    <reaction evidence="1">
        <text>S-ubiquitinyl-[E2 ubiquitin-conjugating enzyme]-L-cysteine + [acceptor protein]-L-lysine = [E2 ubiquitin-conjugating enzyme]-L-cysteine + N(6)-ubiquitinyl-[acceptor protein]-L-lysine.</text>
        <dbReference type="EC" id="2.3.2.27"/>
    </reaction>
</comment>
<feature type="transmembrane region" description="Helical" evidence="16">
    <location>
        <begin position="552"/>
        <end position="577"/>
    </location>
</feature>
<evidence type="ECO:0000256" key="8">
    <source>
        <dbReference type="ARBA" id="ARBA00022729"/>
    </source>
</evidence>
<dbReference type="Gene3D" id="3.30.40.10">
    <property type="entry name" value="Zinc/RING finger domain, C3HC4 (zinc finger)"/>
    <property type="match status" value="1"/>
</dbReference>
<evidence type="ECO:0000256" key="3">
    <source>
        <dbReference type="ARBA" id="ARBA00004906"/>
    </source>
</evidence>
<dbReference type="EC" id="2.3.2.27" evidence="4"/>
<dbReference type="InterPro" id="IPR001841">
    <property type="entry name" value="Znf_RING"/>
</dbReference>
<feature type="domain" description="RING-type" evidence="17">
    <location>
        <begin position="695"/>
        <end position="750"/>
    </location>
</feature>
<evidence type="ECO:0000256" key="13">
    <source>
        <dbReference type="ARBA" id="ARBA00023136"/>
    </source>
</evidence>
<dbReference type="AlphaFoldDB" id="A0A1Y2BP17"/>
<dbReference type="InterPro" id="IPR021319">
    <property type="entry name" value="DUF2921"/>
</dbReference>
<evidence type="ECO:0000256" key="11">
    <source>
        <dbReference type="ARBA" id="ARBA00022833"/>
    </source>
</evidence>
<keyword evidence="9 14" id="KW-0863">Zinc-finger</keyword>
<keyword evidence="13 16" id="KW-0472">Membrane</keyword>
<dbReference type="Pfam" id="PF11145">
    <property type="entry name" value="DUF2921"/>
    <property type="match status" value="2"/>
</dbReference>
<dbReference type="PROSITE" id="PS50089">
    <property type="entry name" value="ZF_RING_2"/>
    <property type="match status" value="1"/>
</dbReference>
<dbReference type="GO" id="GO:0016567">
    <property type="term" value="P:protein ubiquitination"/>
    <property type="evidence" value="ECO:0007669"/>
    <property type="project" value="UniProtKB-UniPathway"/>
</dbReference>
<dbReference type="Pfam" id="PF12678">
    <property type="entry name" value="zf-rbx1"/>
    <property type="match status" value="1"/>
</dbReference>
<evidence type="ECO:0000256" key="4">
    <source>
        <dbReference type="ARBA" id="ARBA00012483"/>
    </source>
</evidence>
<dbReference type="GO" id="GO:0008270">
    <property type="term" value="F:zinc ion binding"/>
    <property type="evidence" value="ECO:0007669"/>
    <property type="project" value="UniProtKB-KW"/>
</dbReference>
<evidence type="ECO:0000256" key="1">
    <source>
        <dbReference type="ARBA" id="ARBA00000900"/>
    </source>
</evidence>
<gene>
    <name evidence="18" type="ORF">BCR39DRAFT_512893</name>
</gene>
<dbReference type="Proteomes" id="UP000193986">
    <property type="component" value="Unassembled WGS sequence"/>
</dbReference>
<feature type="compositionally biased region" description="Low complexity" evidence="15">
    <location>
        <begin position="28"/>
        <end position="38"/>
    </location>
</feature>
<feature type="region of interest" description="Disordered" evidence="15">
    <location>
        <begin position="1"/>
        <end position="39"/>
    </location>
</feature>
<organism evidence="18 19">
    <name type="scientific">Naematelia encephala</name>
    <dbReference type="NCBI Taxonomy" id="71784"/>
    <lineage>
        <taxon>Eukaryota</taxon>
        <taxon>Fungi</taxon>
        <taxon>Dikarya</taxon>
        <taxon>Basidiomycota</taxon>
        <taxon>Agaricomycotina</taxon>
        <taxon>Tremellomycetes</taxon>
        <taxon>Tremellales</taxon>
        <taxon>Naemateliaceae</taxon>
        <taxon>Naematelia</taxon>
    </lineage>
</organism>
<dbReference type="FunCoup" id="A0A1Y2BP17">
    <property type="interactions" value="30"/>
</dbReference>
<comment type="caution">
    <text evidence="18">The sequence shown here is derived from an EMBL/GenBank/DDBJ whole genome shotgun (WGS) entry which is preliminary data.</text>
</comment>
<evidence type="ECO:0000256" key="16">
    <source>
        <dbReference type="SAM" id="Phobius"/>
    </source>
</evidence>
<dbReference type="InterPro" id="IPR013083">
    <property type="entry name" value="Znf_RING/FYVE/PHD"/>
</dbReference>
<evidence type="ECO:0000256" key="6">
    <source>
        <dbReference type="ARBA" id="ARBA00022692"/>
    </source>
</evidence>